<gene>
    <name evidence="2" type="ORF">Ga0609869_002171</name>
</gene>
<dbReference type="Proteomes" id="UP001560019">
    <property type="component" value="Unassembled WGS sequence"/>
</dbReference>
<protein>
    <submittedName>
        <fullName evidence="2">Rod shape-determining protein MreD</fullName>
    </submittedName>
</protein>
<evidence type="ECO:0000313" key="2">
    <source>
        <dbReference type="EMBL" id="MEX5728818.1"/>
    </source>
</evidence>
<keyword evidence="1" id="KW-0472">Membrane</keyword>
<dbReference type="RefSeq" id="WP_125407156.1">
    <property type="nucleotide sequence ID" value="NZ_JBEHHI010000002.1"/>
</dbReference>
<keyword evidence="1" id="KW-1133">Transmembrane helix</keyword>
<feature type="transmembrane region" description="Helical" evidence="1">
    <location>
        <begin position="144"/>
        <end position="164"/>
    </location>
</feature>
<feature type="transmembrane region" description="Helical" evidence="1">
    <location>
        <begin position="109"/>
        <end position="132"/>
    </location>
</feature>
<comment type="caution">
    <text evidence="2">The sequence shown here is derived from an EMBL/GenBank/DDBJ whole genome shotgun (WGS) entry which is preliminary data.</text>
</comment>
<feature type="transmembrane region" description="Helical" evidence="1">
    <location>
        <begin position="62"/>
        <end position="88"/>
    </location>
</feature>
<keyword evidence="3" id="KW-1185">Reference proteome</keyword>
<evidence type="ECO:0000256" key="1">
    <source>
        <dbReference type="SAM" id="Phobius"/>
    </source>
</evidence>
<sequence>MVDPLTTRRWLYRALFAALATLLLFLRLLPLDTMPRTIPGPDLLMCLIFAWVQRRPDYIPCWLLVGAVLVFDMMLMRPPGVWTALVLLGAEFLRSRQQVSAEMPFGVEWLMVGAVTVVATLAYGTILAIAVVDHASLAKLLVQAVTTLAAYPLVVFLSAFVLGVRQASLGEITRRAPAR</sequence>
<evidence type="ECO:0000313" key="3">
    <source>
        <dbReference type="Proteomes" id="UP001560019"/>
    </source>
</evidence>
<proteinExistence type="predicted"/>
<organism evidence="2 3">
    <name type="scientific">Rhodovulum iodosum</name>
    <dbReference type="NCBI Taxonomy" id="68291"/>
    <lineage>
        <taxon>Bacteria</taxon>
        <taxon>Pseudomonadati</taxon>
        <taxon>Pseudomonadota</taxon>
        <taxon>Alphaproteobacteria</taxon>
        <taxon>Rhodobacterales</taxon>
        <taxon>Paracoccaceae</taxon>
        <taxon>Rhodovulum</taxon>
    </lineage>
</organism>
<accession>A0ABV3XWX7</accession>
<reference evidence="2 3" key="1">
    <citation type="submission" date="2024-06" db="EMBL/GenBank/DDBJ databases">
        <title>Genome of Rhodovulum iodosum, a marine photoferrotroph.</title>
        <authorList>
            <person name="Bianchini G."/>
            <person name="Nikeleit V."/>
            <person name="Kappler A."/>
            <person name="Bryce C."/>
            <person name="Sanchez-Baracaldo P."/>
        </authorList>
    </citation>
    <scope>NUCLEOTIDE SEQUENCE [LARGE SCALE GENOMIC DNA]</scope>
    <source>
        <strain evidence="2 3">UT/N1</strain>
    </source>
</reference>
<name>A0ABV3XWX7_9RHOB</name>
<keyword evidence="1" id="KW-0812">Transmembrane</keyword>
<dbReference type="EMBL" id="JBEHHI010000002">
    <property type="protein sequence ID" value="MEX5728818.1"/>
    <property type="molecule type" value="Genomic_DNA"/>
</dbReference>